<name>A0A812BDV0_ACAPH</name>
<proteinExistence type="predicted"/>
<feature type="transmembrane region" description="Helical" evidence="1">
    <location>
        <begin position="117"/>
        <end position="145"/>
    </location>
</feature>
<keyword evidence="3" id="KW-1185">Reference proteome</keyword>
<keyword evidence="1" id="KW-0812">Transmembrane</keyword>
<accession>A0A812BDV0</accession>
<sequence length="203" mass="24192">MRSLNNHYFLFFISCLLIFFSPLPSPFICSFPLQPFFLFSHDIFALSVSLSTSFIISSSSSSSFLFLFHLFFSLYSFPFTISHSFFPSLSLFSSFLIFPSFFLFLLSHFILTCFPSFFFLMLLLFFFLYSWSLHAPQCVICYYFILFNDFYKRIKQGEFKEKKIRCSHLDKCVHNVFACFNTHFPLKTNKKEEYIQILHCFQI</sequence>
<evidence type="ECO:0000256" key="1">
    <source>
        <dbReference type="SAM" id="Phobius"/>
    </source>
</evidence>
<reference evidence="2" key="1">
    <citation type="submission" date="2021-01" db="EMBL/GenBank/DDBJ databases">
        <authorList>
            <person name="Li R."/>
            <person name="Bekaert M."/>
        </authorList>
    </citation>
    <scope>NUCLEOTIDE SEQUENCE</scope>
    <source>
        <strain evidence="2">Farmed</strain>
    </source>
</reference>
<keyword evidence="1" id="KW-1133">Transmembrane helix</keyword>
<dbReference type="AlphaFoldDB" id="A0A812BDV0"/>
<evidence type="ECO:0000313" key="3">
    <source>
        <dbReference type="Proteomes" id="UP000597762"/>
    </source>
</evidence>
<evidence type="ECO:0000313" key="2">
    <source>
        <dbReference type="EMBL" id="CAE1177941.1"/>
    </source>
</evidence>
<dbReference type="Proteomes" id="UP000597762">
    <property type="component" value="Unassembled WGS sequence"/>
</dbReference>
<feature type="transmembrane region" description="Helical" evidence="1">
    <location>
        <begin position="54"/>
        <end position="77"/>
    </location>
</feature>
<keyword evidence="1" id="KW-0472">Membrane</keyword>
<dbReference type="EMBL" id="CAHIKZ030000514">
    <property type="protein sequence ID" value="CAE1177941.1"/>
    <property type="molecule type" value="Genomic_DNA"/>
</dbReference>
<organism evidence="2 3">
    <name type="scientific">Acanthosepion pharaonis</name>
    <name type="common">Pharaoh cuttlefish</name>
    <name type="synonym">Sepia pharaonis</name>
    <dbReference type="NCBI Taxonomy" id="158019"/>
    <lineage>
        <taxon>Eukaryota</taxon>
        <taxon>Metazoa</taxon>
        <taxon>Spiralia</taxon>
        <taxon>Lophotrochozoa</taxon>
        <taxon>Mollusca</taxon>
        <taxon>Cephalopoda</taxon>
        <taxon>Coleoidea</taxon>
        <taxon>Decapodiformes</taxon>
        <taxon>Sepiida</taxon>
        <taxon>Sepiina</taxon>
        <taxon>Sepiidae</taxon>
        <taxon>Acanthosepion</taxon>
    </lineage>
</organism>
<dbReference type="PROSITE" id="PS51257">
    <property type="entry name" value="PROKAR_LIPOPROTEIN"/>
    <property type="match status" value="1"/>
</dbReference>
<comment type="caution">
    <text evidence="2">The sequence shown here is derived from an EMBL/GenBank/DDBJ whole genome shotgun (WGS) entry which is preliminary data.</text>
</comment>
<feature type="transmembrane region" description="Helical" evidence="1">
    <location>
        <begin position="89"/>
        <end position="111"/>
    </location>
</feature>
<protein>
    <submittedName>
        <fullName evidence="2">Uncharacterized protein</fullName>
    </submittedName>
</protein>
<gene>
    <name evidence="2" type="ORF">SPHA_14932</name>
</gene>